<dbReference type="KEGG" id="acan:ACA1_187430"/>
<evidence type="ECO:0000256" key="1">
    <source>
        <dbReference type="ARBA" id="ARBA00022857"/>
    </source>
</evidence>
<dbReference type="VEuPathDB" id="AmoebaDB:ACA1_187430"/>
<dbReference type="EMBL" id="KB008020">
    <property type="protein sequence ID" value="ELR15857.1"/>
    <property type="molecule type" value="Genomic_DNA"/>
</dbReference>
<dbReference type="InterPro" id="IPR013154">
    <property type="entry name" value="ADH-like_N"/>
</dbReference>
<dbReference type="GO" id="GO:0070402">
    <property type="term" value="F:NADPH binding"/>
    <property type="evidence" value="ECO:0007669"/>
    <property type="project" value="TreeGrafter"/>
</dbReference>
<gene>
    <name evidence="5" type="ORF">ACA1_187430</name>
</gene>
<proteinExistence type="predicted"/>
<dbReference type="AlphaFoldDB" id="L8GSD4"/>
<dbReference type="PANTHER" id="PTHR48106">
    <property type="entry name" value="QUINONE OXIDOREDUCTASE PIG3-RELATED"/>
    <property type="match status" value="1"/>
</dbReference>
<organism evidence="5 6">
    <name type="scientific">Acanthamoeba castellanii (strain ATCC 30010 / Neff)</name>
    <dbReference type="NCBI Taxonomy" id="1257118"/>
    <lineage>
        <taxon>Eukaryota</taxon>
        <taxon>Amoebozoa</taxon>
        <taxon>Discosea</taxon>
        <taxon>Longamoebia</taxon>
        <taxon>Centramoebida</taxon>
        <taxon>Acanthamoebidae</taxon>
        <taxon>Acanthamoeba</taxon>
    </lineage>
</organism>
<dbReference type="SUPFAM" id="SSF50129">
    <property type="entry name" value="GroES-like"/>
    <property type="match status" value="1"/>
</dbReference>
<feature type="domain" description="Enoyl reductase (ER)" evidence="4">
    <location>
        <begin position="15"/>
        <end position="297"/>
    </location>
</feature>
<dbReference type="InterPro" id="IPR036291">
    <property type="entry name" value="NAD(P)-bd_dom_sf"/>
</dbReference>
<evidence type="ECO:0000256" key="2">
    <source>
        <dbReference type="ARBA" id="ARBA00023002"/>
    </source>
</evidence>
<keyword evidence="1" id="KW-0521">NADP</keyword>
<keyword evidence="6" id="KW-1185">Reference proteome</keyword>
<dbReference type="OrthoDB" id="203908at2759"/>
<evidence type="ECO:0000256" key="3">
    <source>
        <dbReference type="SAM" id="MobiDB-lite"/>
    </source>
</evidence>
<accession>L8GSD4</accession>
<dbReference type="Gene3D" id="3.90.180.10">
    <property type="entry name" value="Medium-chain alcohol dehydrogenases, catalytic domain"/>
    <property type="match status" value="2"/>
</dbReference>
<dbReference type="InterPro" id="IPR011032">
    <property type="entry name" value="GroES-like_sf"/>
</dbReference>
<reference evidence="5 6" key="1">
    <citation type="journal article" date="2013" name="Genome Biol.">
        <title>Genome of Acanthamoeba castellanii highlights extensive lateral gene transfer and early evolution of tyrosine kinase signaling.</title>
        <authorList>
            <person name="Clarke M."/>
            <person name="Lohan A.J."/>
            <person name="Liu B."/>
            <person name="Lagkouvardos I."/>
            <person name="Roy S."/>
            <person name="Zafar N."/>
            <person name="Bertelli C."/>
            <person name="Schilde C."/>
            <person name="Kianianmomeni A."/>
            <person name="Burglin T.R."/>
            <person name="Frech C."/>
            <person name="Turcotte B."/>
            <person name="Kopec K.O."/>
            <person name="Synnott J.M."/>
            <person name="Choo C."/>
            <person name="Paponov I."/>
            <person name="Finkler A."/>
            <person name="Soon Heng Tan C."/>
            <person name="Hutchins A.P."/>
            <person name="Weinmeier T."/>
            <person name="Rattei T."/>
            <person name="Chu J.S."/>
            <person name="Gimenez G."/>
            <person name="Irimia M."/>
            <person name="Rigden D.J."/>
            <person name="Fitzpatrick D.A."/>
            <person name="Lorenzo-Morales J."/>
            <person name="Bateman A."/>
            <person name="Chiu C.H."/>
            <person name="Tang P."/>
            <person name="Hegemann P."/>
            <person name="Fromm H."/>
            <person name="Raoult D."/>
            <person name="Greub G."/>
            <person name="Miranda-Saavedra D."/>
            <person name="Chen N."/>
            <person name="Nash P."/>
            <person name="Ginger M.L."/>
            <person name="Horn M."/>
            <person name="Schaap P."/>
            <person name="Caler L."/>
            <person name="Loftus B."/>
        </authorList>
    </citation>
    <scope>NUCLEOTIDE SEQUENCE [LARGE SCALE GENOMIC DNA]</scope>
    <source>
        <strain evidence="5 6">Neff</strain>
    </source>
</reference>
<feature type="region of interest" description="Disordered" evidence="3">
    <location>
        <begin position="1"/>
        <end position="20"/>
    </location>
</feature>
<dbReference type="InterPro" id="IPR013149">
    <property type="entry name" value="ADH-like_C"/>
</dbReference>
<dbReference type="Pfam" id="PF00107">
    <property type="entry name" value="ADH_zinc_N"/>
    <property type="match status" value="1"/>
</dbReference>
<dbReference type="OMA" id="MQRDGEY"/>
<dbReference type="InterPro" id="IPR020843">
    <property type="entry name" value="ER"/>
</dbReference>
<dbReference type="Pfam" id="PF08240">
    <property type="entry name" value="ADH_N"/>
    <property type="match status" value="1"/>
</dbReference>
<name>L8GSD4_ACACF</name>
<dbReference type="STRING" id="1257118.L8GSD4"/>
<dbReference type="Gene3D" id="3.40.50.720">
    <property type="entry name" value="NAD(P)-binding Rossmann-like Domain"/>
    <property type="match status" value="2"/>
</dbReference>
<keyword evidence="2" id="KW-0560">Oxidoreductase</keyword>
<protein>
    <submittedName>
        <fullName evidence="5">Zincbinding dehydrogenase family oxidoreductase</fullName>
    </submittedName>
</protein>
<dbReference type="SUPFAM" id="SSF51735">
    <property type="entry name" value="NAD(P)-binding Rossmann-fold domains"/>
    <property type="match status" value="1"/>
</dbReference>
<sequence length="298" mass="32260">MSSKTMRAVSVGEPGTVADDVPRPELKHAYLLVKITALNHAHTGQQLPKYPPPQGDPAVLGLEMAGVVEEVGEGVTSFKAGDRVCALLGGGLAEYCVIHQDTAMHIPENLSDEEAAAIPEVFLTAYQALVWIGGLEANKRVLIHAGVIITALKDKLSFCHEVGADETIDLRENEGRWADKVLSLTGGKGVDIIIDVVGAPFWEQNLAALAMDGTLVLLAFWSGSQIFSCDVVAILRKRLSIRGSTLRARSLNYQMKLTKLHALGKEFEAFAMDKFEGRLKAVKTCSYLESGHRLGKIE</sequence>
<dbReference type="GeneID" id="14916571"/>
<dbReference type="PANTHER" id="PTHR48106:SF18">
    <property type="entry name" value="QUINONE OXIDOREDUCTASE PIG3"/>
    <property type="match status" value="1"/>
</dbReference>
<dbReference type="SMART" id="SM00829">
    <property type="entry name" value="PKS_ER"/>
    <property type="match status" value="1"/>
</dbReference>
<evidence type="ECO:0000259" key="4">
    <source>
        <dbReference type="SMART" id="SM00829"/>
    </source>
</evidence>
<dbReference type="GO" id="GO:0016651">
    <property type="term" value="F:oxidoreductase activity, acting on NAD(P)H"/>
    <property type="evidence" value="ECO:0007669"/>
    <property type="project" value="TreeGrafter"/>
</dbReference>
<evidence type="ECO:0000313" key="5">
    <source>
        <dbReference type="EMBL" id="ELR15857.1"/>
    </source>
</evidence>
<dbReference type="RefSeq" id="XP_004337870.1">
    <property type="nucleotide sequence ID" value="XM_004337822.1"/>
</dbReference>
<evidence type="ECO:0000313" key="6">
    <source>
        <dbReference type="Proteomes" id="UP000011083"/>
    </source>
</evidence>
<dbReference type="Proteomes" id="UP000011083">
    <property type="component" value="Unassembled WGS sequence"/>
</dbReference>